<name>A0A6G1GRP0_9PEZI</name>
<feature type="region of interest" description="Disordered" evidence="1">
    <location>
        <begin position="100"/>
        <end position="119"/>
    </location>
</feature>
<dbReference type="Proteomes" id="UP000800041">
    <property type="component" value="Unassembled WGS sequence"/>
</dbReference>
<dbReference type="EMBL" id="ML977173">
    <property type="protein sequence ID" value="KAF1983646.1"/>
    <property type="molecule type" value="Genomic_DNA"/>
</dbReference>
<accession>A0A6G1GRP0</accession>
<evidence type="ECO:0000256" key="1">
    <source>
        <dbReference type="SAM" id="MobiDB-lite"/>
    </source>
</evidence>
<reference evidence="2" key="1">
    <citation type="journal article" date="2020" name="Stud. Mycol.">
        <title>101 Dothideomycetes genomes: a test case for predicting lifestyles and emergence of pathogens.</title>
        <authorList>
            <person name="Haridas S."/>
            <person name="Albert R."/>
            <person name="Binder M."/>
            <person name="Bloem J."/>
            <person name="Labutti K."/>
            <person name="Salamov A."/>
            <person name="Andreopoulos B."/>
            <person name="Baker S."/>
            <person name="Barry K."/>
            <person name="Bills G."/>
            <person name="Bluhm B."/>
            <person name="Cannon C."/>
            <person name="Castanera R."/>
            <person name="Culley D."/>
            <person name="Daum C."/>
            <person name="Ezra D."/>
            <person name="Gonzalez J."/>
            <person name="Henrissat B."/>
            <person name="Kuo A."/>
            <person name="Liang C."/>
            <person name="Lipzen A."/>
            <person name="Lutzoni F."/>
            <person name="Magnuson J."/>
            <person name="Mondo S."/>
            <person name="Nolan M."/>
            <person name="Ohm R."/>
            <person name="Pangilinan J."/>
            <person name="Park H.-J."/>
            <person name="Ramirez L."/>
            <person name="Alfaro M."/>
            <person name="Sun H."/>
            <person name="Tritt A."/>
            <person name="Yoshinaga Y."/>
            <person name="Zwiers L.-H."/>
            <person name="Turgeon B."/>
            <person name="Goodwin S."/>
            <person name="Spatafora J."/>
            <person name="Crous P."/>
            <person name="Grigoriev I."/>
        </authorList>
    </citation>
    <scope>NUCLEOTIDE SEQUENCE</scope>
    <source>
        <strain evidence="2">CBS 113979</strain>
    </source>
</reference>
<evidence type="ECO:0000313" key="2">
    <source>
        <dbReference type="EMBL" id="KAF1983646.1"/>
    </source>
</evidence>
<sequence length="119" mass="12665">MLVLFTLRRAVHLHPALGVSFAYCGMVLVGFSPSAAVLLCNGVCGAVACGASCQFLTRRVRAFISETLGGIPKPTSSIAATSAANPRPFALRFRLEISSARSRSTRSNPSTSNFWLRCS</sequence>
<keyword evidence="3" id="KW-1185">Reference proteome</keyword>
<feature type="compositionally biased region" description="Low complexity" evidence="1">
    <location>
        <begin position="100"/>
        <end position="113"/>
    </location>
</feature>
<gene>
    <name evidence="2" type="ORF">K402DRAFT_159337</name>
</gene>
<organism evidence="2 3">
    <name type="scientific">Aulographum hederae CBS 113979</name>
    <dbReference type="NCBI Taxonomy" id="1176131"/>
    <lineage>
        <taxon>Eukaryota</taxon>
        <taxon>Fungi</taxon>
        <taxon>Dikarya</taxon>
        <taxon>Ascomycota</taxon>
        <taxon>Pezizomycotina</taxon>
        <taxon>Dothideomycetes</taxon>
        <taxon>Pleosporomycetidae</taxon>
        <taxon>Aulographales</taxon>
        <taxon>Aulographaceae</taxon>
    </lineage>
</organism>
<proteinExistence type="predicted"/>
<evidence type="ECO:0000313" key="3">
    <source>
        <dbReference type="Proteomes" id="UP000800041"/>
    </source>
</evidence>
<protein>
    <submittedName>
        <fullName evidence="2">Uncharacterized protein</fullName>
    </submittedName>
</protein>
<dbReference type="AlphaFoldDB" id="A0A6G1GRP0"/>